<reference evidence="5" key="1">
    <citation type="submission" date="2018-05" db="EMBL/GenBank/DDBJ databases">
        <authorList>
            <person name="Lanie J.A."/>
            <person name="Ng W.-L."/>
            <person name="Kazmierczak K.M."/>
            <person name="Andrzejewski T.M."/>
            <person name="Davidsen T.M."/>
            <person name="Wayne K.J."/>
            <person name="Tettelin H."/>
            <person name="Glass J.I."/>
            <person name="Rusch D."/>
            <person name="Podicherti R."/>
            <person name="Tsui H.-C.T."/>
            <person name="Winkler M.E."/>
        </authorList>
    </citation>
    <scope>NUCLEOTIDE SEQUENCE</scope>
</reference>
<dbReference type="InterPro" id="IPR036390">
    <property type="entry name" value="WH_DNA-bd_sf"/>
</dbReference>
<evidence type="ECO:0000256" key="2">
    <source>
        <dbReference type="ARBA" id="ARBA00023125"/>
    </source>
</evidence>
<dbReference type="Gene3D" id="1.10.10.10">
    <property type="entry name" value="Winged helix-like DNA-binding domain superfamily/Winged helix DNA-binding domain"/>
    <property type="match status" value="1"/>
</dbReference>
<evidence type="ECO:0000256" key="1">
    <source>
        <dbReference type="ARBA" id="ARBA00023015"/>
    </source>
</evidence>
<accession>A0A382VH71</accession>
<sequence>VEIVINTSDSVPLFAQLVDQIKKAVLSDELSSGSALPSIRQLANDLDVNHNTVAKAYRLLERDSVIETRGYRGTFVHQDAKANSTVDLSQWVVSQLSETIRVFRESGVTDSEIRIAFGNVMNNRNN</sequence>
<dbReference type="PANTHER" id="PTHR38445">
    <property type="entry name" value="HTH-TYPE TRANSCRIPTIONAL REPRESSOR YTRA"/>
    <property type="match status" value="1"/>
</dbReference>
<organism evidence="5">
    <name type="scientific">marine metagenome</name>
    <dbReference type="NCBI Taxonomy" id="408172"/>
    <lineage>
        <taxon>unclassified sequences</taxon>
        <taxon>metagenomes</taxon>
        <taxon>ecological metagenomes</taxon>
    </lineage>
</organism>
<evidence type="ECO:0000256" key="3">
    <source>
        <dbReference type="ARBA" id="ARBA00023163"/>
    </source>
</evidence>
<evidence type="ECO:0000313" key="5">
    <source>
        <dbReference type="EMBL" id="SVD45740.1"/>
    </source>
</evidence>
<dbReference type="CDD" id="cd07377">
    <property type="entry name" value="WHTH_GntR"/>
    <property type="match status" value="1"/>
</dbReference>
<evidence type="ECO:0000259" key="4">
    <source>
        <dbReference type="PROSITE" id="PS50949"/>
    </source>
</evidence>
<dbReference type="PROSITE" id="PS50949">
    <property type="entry name" value="HTH_GNTR"/>
    <property type="match status" value="1"/>
</dbReference>
<proteinExistence type="predicted"/>
<dbReference type="GO" id="GO:0003700">
    <property type="term" value="F:DNA-binding transcription factor activity"/>
    <property type="evidence" value="ECO:0007669"/>
    <property type="project" value="InterPro"/>
</dbReference>
<gene>
    <name evidence="5" type="ORF">METZ01_LOCUS398594</name>
</gene>
<protein>
    <recommendedName>
        <fullName evidence="4">HTH gntR-type domain-containing protein</fullName>
    </recommendedName>
</protein>
<keyword evidence="1" id="KW-0805">Transcription regulation</keyword>
<keyword evidence="2" id="KW-0238">DNA-binding</keyword>
<dbReference type="Pfam" id="PF00392">
    <property type="entry name" value="GntR"/>
    <property type="match status" value="1"/>
</dbReference>
<dbReference type="AlphaFoldDB" id="A0A382VH71"/>
<feature type="non-terminal residue" evidence="5">
    <location>
        <position position="1"/>
    </location>
</feature>
<name>A0A382VH71_9ZZZZ</name>
<dbReference type="SMART" id="SM00345">
    <property type="entry name" value="HTH_GNTR"/>
    <property type="match status" value="1"/>
</dbReference>
<dbReference type="InterPro" id="IPR000524">
    <property type="entry name" value="Tscrpt_reg_HTH_GntR"/>
</dbReference>
<dbReference type="SUPFAM" id="SSF46785">
    <property type="entry name" value="Winged helix' DNA-binding domain"/>
    <property type="match status" value="1"/>
</dbReference>
<feature type="domain" description="HTH gntR-type" evidence="4">
    <location>
        <begin position="11"/>
        <end position="79"/>
    </location>
</feature>
<keyword evidence="3" id="KW-0804">Transcription</keyword>
<dbReference type="InterPro" id="IPR036388">
    <property type="entry name" value="WH-like_DNA-bd_sf"/>
</dbReference>
<dbReference type="GO" id="GO:0003677">
    <property type="term" value="F:DNA binding"/>
    <property type="evidence" value="ECO:0007669"/>
    <property type="project" value="UniProtKB-KW"/>
</dbReference>
<dbReference type="EMBL" id="UINC01151875">
    <property type="protein sequence ID" value="SVD45740.1"/>
    <property type="molecule type" value="Genomic_DNA"/>
</dbReference>
<dbReference type="PANTHER" id="PTHR38445:SF9">
    <property type="entry name" value="HTH-TYPE TRANSCRIPTIONAL REPRESSOR YTRA"/>
    <property type="match status" value="1"/>
</dbReference>